<protein>
    <recommendedName>
        <fullName evidence="4">Lipoprotein</fullName>
    </recommendedName>
</protein>
<sequence length="164" mass="16423">MVFRRELSSRAAAVPAVLAVVLLTACGPGGTAGDGKGPDPADRSSHAGHGDHGDATGDEHPGHEGVEHDLPEGFAEALGQVTTDRGAEILGDGLITAAEVGDLRQAQVDCLVEDGFDAGLAEGVLQVRAAPDGLDDDGVAQTVDGCLGDLRIVGPLEAATRAAS</sequence>
<feature type="region of interest" description="Disordered" evidence="1">
    <location>
        <begin position="31"/>
        <end position="73"/>
    </location>
</feature>
<evidence type="ECO:0000313" key="3">
    <source>
        <dbReference type="Proteomes" id="UP001651050"/>
    </source>
</evidence>
<organism evidence="2 3">
    <name type="scientific">Isoptericola peretonis</name>
    <dbReference type="NCBI Taxonomy" id="2918523"/>
    <lineage>
        <taxon>Bacteria</taxon>
        <taxon>Bacillati</taxon>
        <taxon>Actinomycetota</taxon>
        <taxon>Actinomycetes</taxon>
        <taxon>Micrococcales</taxon>
        <taxon>Promicromonosporaceae</taxon>
        <taxon>Isoptericola</taxon>
    </lineage>
</organism>
<dbReference type="PROSITE" id="PS51257">
    <property type="entry name" value="PROKAR_LIPOPROTEIN"/>
    <property type="match status" value="1"/>
</dbReference>
<proteinExistence type="predicted"/>
<keyword evidence="3" id="KW-1185">Reference proteome</keyword>
<gene>
    <name evidence="2" type="ORF">M1843_01255</name>
</gene>
<dbReference type="RefSeq" id="WP_416342244.1">
    <property type="nucleotide sequence ID" value="NZ_JALQCY010000001.1"/>
</dbReference>
<feature type="compositionally biased region" description="Basic and acidic residues" evidence="1">
    <location>
        <begin position="36"/>
        <end position="71"/>
    </location>
</feature>
<name>A0ABT0IYP4_9MICO</name>
<dbReference type="Proteomes" id="UP001651050">
    <property type="component" value="Unassembled WGS sequence"/>
</dbReference>
<evidence type="ECO:0000256" key="1">
    <source>
        <dbReference type="SAM" id="MobiDB-lite"/>
    </source>
</evidence>
<evidence type="ECO:0008006" key="4">
    <source>
        <dbReference type="Google" id="ProtNLM"/>
    </source>
</evidence>
<comment type="caution">
    <text evidence="2">The sequence shown here is derived from an EMBL/GenBank/DDBJ whole genome shotgun (WGS) entry which is preliminary data.</text>
</comment>
<dbReference type="EMBL" id="JALQCY010000001">
    <property type="protein sequence ID" value="MCK9792371.1"/>
    <property type="molecule type" value="Genomic_DNA"/>
</dbReference>
<accession>A0ABT0IYP4</accession>
<reference evidence="2 3" key="1">
    <citation type="submission" date="2022-02" db="EMBL/GenBank/DDBJ databases">
        <title>The car tank lid bacteriome: a reservoir of bacteria with potential in bioremediation of fuel.</title>
        <authorList>
            <person name="Vidal-Verdu A."/>
            <person name="Gomez-Martinez D."/>
            <person name="Latorre-Perez A."/>
            <person name="Pereto J."/>
            <person name="Porcar M."/>
        </authorList>
    </citation>
    <scope>NUCLEOTIDE SEQUENCE [LARGE SCALE GENOMIC DNA]</scope>
    <source>
        <strain evidence="2 3">4D.3</strain>
    </source>
</reference>
<evidence type="ECO:0000313" key="2">
    <source>
        <dbReference type="EMBL" id="MCK9792371.1"/>
    </source>
</evidence>